<gene>
    <name evidence="9" type="ORF">SAMN02745207_03930</name>
</gene>
<keyword evidence="10" id="KW-1185">Reference proteome</keyword>
<evidence type="ECO:0000256" key="1">
    <source>
        <dbReference type="ARBA" id="ARBA00001946"/>
    </source>
</evidence>
<evidence type="ECO:0000256" key="3">
    <source>
        <dbReference type="ARBA" id="ARBA00022695"/>
    </source>
</evidence>
<dbReference type="STRING" id="1121316.SAMN02745207_03930"/>
<dbReference type="InterPro" id="IPR041633">
    <property type="entry name" value="Polbeta"/>
</dbReference>
<keyword evidence="5" id="KW-0547">Nucleotide-binding</keyword>
<evidence type="ECO:0000256" key="7">
    <source>
        <dbReference type="ARBA" id="ARBA00022842"/>
    </source>
</evidence>
<evidence type="ECO:0000313" key="10">
    <source>
        <dbReference type="Proteomes" id="UP000184447"/>
    </source>
</evidence>
<keyword evidence="2 9" id="KW-0808">Transferase</keyword>
<dbReference type="GO" id="GO:0046872">
    <property type="term" value="F:metal ion binding"/>
    <property type="evidence" value="ECO:0007669"/>
    <property type="project" value="UniProtKB-KW"/>
</dbReference>
<dbReference type="InterPro" id="IPR052038">
    <property type="entry name" value="Type-VII_TA_antitoxin"/>
</dbReference>
<keyword evidence="7" id="KW-0460">Magnesium</keyword>
<dbReference type="GO" id="GO:0005524">
    <property type="term" value="F:ATP binding"/>
    <property type="evidence" value="ECO:0007669"/>
    <property type="project" value="UniProtKB-KW"/>
</dbReference>
<dbReference type="SUPFAM" id="SSF81301">
    <property type="entry name" value="Nucleotidyltransferase"/>
    <property type="match status" value="1"/>
</dbReference>
<comment type="cofactor">
    <cofactor evidence="1">
        <name>Mg(2+)</name>
        <dbReference type="ChEBI" id="CHEBI:18420"/>
    </cofactor>
</comment>
<evidence type="ECO:0000256" key="6">
    <source>
        <dbReference type="ARBA" id="ARBA00022840"/>
    </source>
</evidence>
<evidence type="ECO:0000256" key="4">
    <source>
        <dbReference type="ARBA" id="ARBA00022723"/>
    </source>
</evidence>
<sequence>MESRNLIRTISEKYNLQAIGLFGSRSRGDFREDSDYDFFVIGNLTLNEELNLELELENLLSASVDLIKISESTDKLLL</sequence>
<feature type="non-terminal residue" evidence="9">
    <location>
        <position position="78"/>
    </location>
</feature>
<dbReference type="CDD" id="cd05403">
    <property type="entry name" value="NT_KNTase_like"/>
    <property type="match status" value="1"/>
</dbReference>
<dbReference type="Proteomes" id="UP000184447">
    <property type="component" value="Unassembled WGS sequence"/>
</dbReference>
<dbReference type="EMBL" id="FQXM01000036">
    <property type="protein sequence ID" value="SHI03110.1"/>
    <property type="molecule type" value="Genomic_DNA"/>
</dbReference>
<accession>A0A1M5XTH9</accession>
<organism evidence="9 10">
    <name type="scientific">Clostridium grantii DSM 8605</name>
    <dbReference type="NCBI Taxonomy" id="1121316"/>
    <lineage>
        <taxon>Bacteria</taxon>
        <taxon>Bacillati</taxon>
        <taxon>Bacillota</taxon>
        <taxon>Clostridia</taxon>
        <taxon>Eubacteriales</taxon>
        <taxon>Clostridiaceae</taxon>
        <taxon>Clostridium</taxon>
    </lineage>
</organism>
<evidence type="ECO:0000259" key="8">
    <source>
        <dbReference type="Pfam" id="PF18765"/>
    </source>
</evidence>
<dbReference type="InterPro" id="IPR043519">
    <property type="entry name" value="NT_sf"/>
</dbReference>
<evidence type="ECO:0000256" key="2">
    <source>
        <dbReference type="ARBA" id="ARBA00022679"/>
    </source>
</evidence>
<name>A0A1M5XTH9_9CLOT</name>
<dbReference type="PANTHER" id="PTHR33571:SF14">
    <property type="entry name" value="PROTEIN ADENYLYLTRANSFERASE MJ0435-RELATED"/>
    <property type="match status" value="1"/>
</dbReference>
<feature type="domain" description="Polymerase beta nucleotidyltransferase" evidence="8">
    <location>
        <begin position="6"/>
        <end position="75"/>
    </location>
</feature>
<dbReference type="GO" id="GO:0016779">
    <property type="term" value="F:nucleotidyltransferase activity"/>
    <property type="evidence" value="ECO:0007669"/>
    <property type="project" value="UniProtKB-KW"/>
</dbReference>
<proteinExistence type="predicted"/>
<dbReference type="AlphaFoldDB" id="A0A1M5XTH9"/>
<keyword evidence="6" id="KW-0067">ATP-binding</keyword>
<dbReference type="Gene3D" id="3.30.460.10">
    <property type="entry name" value="Beta Polymerase, domain 2"/>
    <property type="match status" value="1"/>
</dbReference>
<dbReference type="RefSeq" id="WP_143160599.1">
    <property type="nucleotide sequence ID" value="NZ_FQXM01000036.1"/>
</dbReference>
<keyword evidence="4" id="KW-0479">Metal-binding</keyword>
<protein>
    <submittedName>
        <fullName evidence="9">Nucleotidyltransferase domain-containing protein</fullName>
    </submittedName>
</protein>
<reference evidence="9 10" key="1">
    <citation type="submission" date="2016-11" db="EMBL/GenBank/DDBJ databases">
        <authorList>
            <person name="Jaros S."/>
            <person name="Januszkiewicz K."/>
            <person name="Wedrychowicz H."/>
        </authorList>
    </citation>
    <scope>NUCLEOTIDE SEQUENCE [LARGE SCALE GENOMIC DNA]</scope>
    <source>
        <strain evidence="9 10">DSM 8605</strain>
    </source>
</reference>
<evidence type="ECO:0000256" key="5">
    <source>
        <dbReference type="ARBA" id="ARBA00022741"/>
    </source>
</evidence>
<evidence type="ECO:0000313" key="9">
    <source>
        <dbReference type="EMBL" id="SHI03110.1"/>
    </source>
</evidence>
<dbReference type="Pfam" id="PF18765">
    <property type="entry name" value="Polbeta"/>
    <property type="match status" value="1"/>
</dbReference>
<keyword evidence="3" id="KW-0548">Nucleotidyltransferase</keyword>
<dbReference type="PANTHER" id="PTHR33571">
    <property type="entry name" value="SSL8005 PROTEIN"/>
    <property type="match status" value="1"/>
</dbReference>